<dbReference type="EMBL" id="JBHSIT010000006">
    <property type="protein sequence ID" value="MFC4910134.1"/>
    <property type="molecule type" value="Genomic_DNA"/>
</dbReference>
<name>A0ABV9U1M7_9ACTN</name>
<dbReference type="Proteomes" id="UP001595872">
    <property type="component" value="Unassembled WGS sequence"/>
</dbReference>
<evidence type="ECO:0000313" key="2">
    <source>
        <dbReference type="Proteomes" id="UP001595872"/>
    </source>
</evidence>
<accession>A0ABV9U1M7</accession>
<sequence length="46" mass="4931">MLIAGEAARHLAARLGGPVLCAHLAAEEFTFGQFYKDAPAIVRFTV</sequence>
<keyword evidence="2" id="KW-1185">Reference proteome</keyword>
<reference evidence="2" key="1">
    <citation type="journal article" date="2019" name="Int. J. Syst. Evol. Microbiol.">
        <title>The Global Catalogue of Microorganisms (GCM) 10K type strain sequencing project: providing services to taxonomists for standard genome sequencing and annotation.</title>
        <authorList>
            <consortium name="The Broad Institute Genomics Platform"/>
            <consortium name="The Broad Institute Genome Sequencing Center for Infectious Disease"/>
            <person name="Wu L."/>
            <person name="Ma J."/>
        </authorList>
    </citation>
    <scope>NUCLEOTIDE SEQUENCE [LARGE SCALE GENOMIC DNA]</scope>
    <source>
        <strain evidence="2">KLKA75</strain>
    </source>
</reference>
<evidence type="ECO:0000313" key="1">
    <source>
        <dbReference type="EMBL" id="MFC4910134.1"/>
    </source>
</evidence>
<gene>
    <name evidence="1" type="ORF">ACFPCY_22655</name>
</gene>
<protein>
    <submittedName>
        <fullName evidence="1">Uncharacterized protein</fullName>
    </submittedName>
</protein>
<proteinExistence type="predicted"/>
<organism evidence="1 2">
    <name type="scientific">Actinomadura gamaensis</name>
    <dbReference type="NCBI Taxonomy" id="1763541"/>
    <lineage>
        <taxon>Bacteria</taxon>
        <taxon>Bacillati</taxon>
        <taxon>Actinomycetota</taxon>
        <taxon>Actinomycetes</taxon>
        <taxon>Streptosporangiales</taxon>
        <taxon>Thermomonosporaceae</taxon>
        <taxon>Actinomadura</taxon>
    </lineage>
</organism>
<dbReference type="RefSeq" id="WP_378258193.1">
    <property type="nucleotide sequence ID" value="NZ_JBHSIT010000006.1"/>
</dbReference>
<comment type="caution">
    <text evidence="1">The sequence shown here is derived from an EMBL/GenBank/DDBJ whole genome shotgun (WGS) entry which is preliminary data.</text>
</comment>